<dbReference type="SUPFAM" id="SSF48371">
    <property type="entry name" value="ARM repeat"/>
    <property type="match status" value="1"/>
</dbReference>
<name>A0A182XKC1_ANOQN</name>
<dbReference type="GO" id="GO:0006886">
    <property type="term" value="P:intracellular protein transport"/>
    <property type="evidence" value="ECO:0007669"/>
    <property type="project" value="UniProtKB-UniRule"/>
</dbReference>
<dbReference type="PIRSF" id="PIRSF037094">
    <property type="entry name" value="AP1_complex_gamma"/>
    <property type="match status" value="1"/>
</dbReference>
<keyword evidence="6 10" id="KW-0333">Golgi apparatus</keyword>
<reference evidence="13" key="1">
    <citation type="submission" date="2020-05" db="UniProtKB">
        <authorList>
            <consortium name="EnsemblMetazoa"/>
        </authorList>
    </citation>
    <scope>IDENTIFICATION</scope>
    <source>
        <strain evidence="13">SANGQUA</strain>
    </source>
</reference>
<dbReference type="PROSITE" id="PS50180">
    <property type="entry name" value="GAE"/>
    <property type="match status" value="1"/>
</dbReference>
<dbReference type="VEuPathDB" id="VectorBase:AQUA010309"/>
<feature type="region of interest" description="Disordered" evidence="11">
    <location>
        <begin position="618"/>
        <end position="642"/>
    </location>
</feature>
<keyword evidence="7 10" id="KW-0472">Membrane</keyword>
<comment type="subcellular location">
    <subcellularLocation>
        <location evidence="1">Cytoplasmic vesicle membrane</location>
    </subcellularLocation>
    <subcellularLocation>
        <location evidence="9">Endomembrane system</location>
        <topology evidence="9">Peripheral membrane protein</topology>
        <orientation evidence="9">Cytoplasmic side</orientation>
    </subcellularLocation>
    <subcellularLocation>
        <location evidence="2">Golgi apparatus</location>
    </subcellularLocation>
</comment>
<keyword evidence="4 10" id="KW-0813">Transport</keyword>
<dbReference type="SMART" id="SM00809">
    <property type="entry name" value="Alpha_adaptinC2"/>
    <property type="match status" value="1"/>
</dbReference>
<feature type="domain" description="GAE" evidence="12">
    <location>
        <begin position="734"/>
        <end position="861"/>
    </location>
</feature>
<evidence type="ECO:0000256" key="7">
    <source>
        <dbReference type="ARBA" id="ARBA00023136"/>
    </source>
</evidence>
<evidence type="ECO:0000256" key="10">
    <source>
        <dbReference type="PIRNR" id="PIRNR037094"/>
    </source>
</evidence>
<dbReference type="PANTHER" id="PTHR22780">
    <property type="entry name" value="ADAPTIN, ALPHA/GAMMA/EPSILON"/>
    <property type="match status" value="1"/>
</dbReference>
<dbReference type="GO" id="GO:0016192">
    <property type="term" value="P:vesicle-mediated transport"/>
    <property type="evidence" value="ECO:0007669"/>
    <property type="project" value="InterPro"/>
</dbReference>
<dbReference type="InterPro" id="IPR013041">
    <property type="entry name" value="Clathrin_app_Ig-like_sf"/>
</dbReference>
<dbReference type="Pfam" id="PF02883">
    <property type="entry name" value="Alpha_adaptinC2"/>
    <property type="match status" value="1"/>
</dbReference>
<proteinExistence type="inferred from homology"/>
<dbReference type="InterPro" id="IPR017107">
    <property type="entry name" value="AP1_complex_gsu"/>
</dbReference>
<dbReference type="GO" id="GO:0030121">
    <property type="term" value="C:AP-1 adaptor complex"/>
    <property type="evidence" value="ECO:0007669"/>
    <property type="project" value="InterPro"/>
</dbReference>
<evidence type="ECO:0000256" key="9">
    <source>
        <dbReference type="ARBA" id="ARBA00029433"/>
    </source>
</evidence>
<dbReference type="Gene3D" id="2.60.40.1230">
    <property type="match status" value="1"/>
</dbReference>
<sequence length="866" mass="96784">YSPGLTINNIKQVINETIETNILRKPAPTRLRELIRQIRACRTAAEERAVVNTECAYIRSTFRETDCIWKCRNMAKLLYIHMLGYPAHFGQVECLKLAASAKYTDKRIGYLGAMLLLDERTDVHVLLTNCLKNDLNSPTQFVVGTALCTLAAIASPEMARDLCNDVERLIVSTNAFLRKKAILCAFRFVRRVPELMEDYLPKCEVFLADKNHGILIATITLITEMCEQSGPVLRYFKSIIPTLVRMLKSLTVTGYSPEHLVSGVSDPFLQVKILRLLRVLGHGDATQSEIMNDVLAQVATSTETSKNAGNAILYETVLTIMNVESENSLRVLAVNILGRFLLNNDKNIRFIGLLTLVKTVHKDMTAVQRHRITILECLSDGDPSIQRCAMELSFTLINTQNIEMVVRELLRYLESTDAEMKALCSSKIVLAAETYSPSIRWHLDVLLRILTIAGNNIRDDVISSTIQLISNSPQHEQRFITDKMWEAIMNMNQLENRQPLVQVAVWTIGEYGESGGFDEFELIEHYRQLLWAPQLSITTKQYILVSLAKISVRIDGCTPEIQNIINAFRVHMNIDLQQRANEFSQLFTNYKHLRTSLLEKMPKLKLSELTTSEYNADFASGESSEGEQQQQEEPVPAPEPSNQDILLDLLGDCFSSDGNGNNALAVVPVAQPAAPQSYLQTSFNQTGLSTMNNYNNNGPMAPGTDSFLDLLGLAAANQTQPSQQQTIDYTPATATIPAIEVYHKDDIHIRFLVHPQQTTVHDREAPSTTPARITVQTTNGSQATIEKFLFQAAVPKAFVLTLREPSGTVMPPGGTIMQDLLIARQAGQSGGAAGGLRMKVRFSYEVENYSMMEQIDVNEFPSGFLR</sequence>
<dbReference type="InterPro" id="IPR016024">
    <property type="entry name" value="ARM-type_fold"/>
</dbReference>
<dbReference type="InterPro" id="IPR002553">
    <property type="entry name" value="Clathrin/coatomer_adapt-like_N"/>
</dbReference>
<evidence type="ECO:0000256" key="2">
    <source>
        <dbReference type="ARBA" id="ARBA00004555"/>
    </source>
</evidence>
<accession>A0A182XKC1</accession>
<evidence type="ECO:0000259" key="12">
    <source>
        <dbReference type="PROSITE" id="PS50180"/>
    </source>
</evidence>
<evidence type="ECO:0000313" key="13">
    <source>
        <dbReference type="EnsemblMetazoa" id="AQUA010309-PA"/>
    </source>
</evidence>
<dbReference type="STRING" id="34691.A0A182XKC1"/>
<keyword evidence="8 10" id="KW-0968">Cytoplasmic vesicle</keyword>
<protein>
    <recommendedName>
        <fullName evidence="10">AP-1 complex subunit gamma</fullName>
    </recommendedName>
</protein>
<dbReference type="InterPro" id="IPR008153">
    <property type="entry name" value="GAE_dom"/>
</dbReference>
<feature type="compositionally biased region" description="Low complexity" evidence="11">
    <location>
        <begin position="619"/>
        <end position="634"/>
    </location>
</feature>
<dbReference type="AlphaFoldDB" id="A0A182XKC1"/>
<keyword evidence="14" id="KW-1185">Reference proteome</keyword>
<evidence type="ECO:0000256" key="11">
    <source>
        <dbReference type="SAM" id="MobiDB-lite"/>
    </source>
</evidence>
<dbReference type="Gene3D" id="1.25.10.10">
    <property type="entry name" value="Leucine-rich Repeat Variant"/>
    <property type="match status" value="1"/>
</dbReference>
<dbReference type="SUPFAM" id="SSF49348">
    <property type="entry name" value="Clathrin adaptor appendage domain"/>
    <property type="match status" value="1"/>
</dbReference>
<evidence type="ECO:0000256" key="1">
    <source>
        <dbReference type="ARBA" id="ARBA00004156"/>
    </source>
</evidence>
<evidence type="ECO:0000256" key="5">
    <source>
        <dbReference type="ARBA" id="ARBA00022927"/>
    </source>
</evidence>
<organism evidence="13 14">
    <name type="scientific">Anopheles quadriannulatus</name>
    <name type="common">Mosquito</name>
    <dbReference type="NCBI Taxonomy" id="34691"/>
    <lineage>
        <taxon>Eukaryota</taxon>
        <taxon>Metazoa</taxon>
        <taxon>Ecdysozoa</taxon>
        <taxon>Arthropoda</taxon>
        <taxon>Hexapoda</taxon>
        <taxon>Insecta</taxon>
        <taxon>Pterygota</taxon>
        <taxon>Neoptera</taxon>
        <taxon>Endopterygota</taxon>
        <taxon>Diptera</taxon>
        <taxon>Nematocera</taxon>
        <taxon>Culicoidea</taxon>
        <taxon>Culicidae</taxon>
        <taxon>Anophelinae</taxon>
        <taxon>Anopheles</taxon>
    </lineage>
</organism>
<dbReference type="FunFam" id="1.25.10.10:FF:000030">
    <property type="entry name" value="AP-1 complex subunit gamma"/>
    <property type="match status" value="1"/>
</dbReference>
<dbReference type="Pfam" id="PF01602">
    <property type="entry name" value="Adaptin_N"/>
    <property type="match status" value="1"/>
</dbReference>
<dbReference type="InterPro" id="IPR050840">
    <property type="entry name" value="Adaptor_Complx_Large_Subunit"/>
</dbReference>
<evidence type="ECO:0000256" key="3">
    <source>
        <dbReference type="ARBA" id="ARBA00006613"/>
    </source>
</evidence>
<evidence type="ECO:0000313" key="14">
    <source>
        <dbReference type="Proteomes" id="UP000076407"/>
    </source>
</evidence>
<comment type="similarity">
    <text evidence="3 10">Belongs to the adaptor complexes large subunit family.</text>
</comment>
<dbReference type="EnsemblMetazoa" id="AQUA010309-RA">
    <property type="protein sequence ID" value="AQUA010309-PA"/>
    <property type="gene ID" value="AQUA010309"/>
</dbReference>
<keyword evidence="5 10" id="KW-0653">Protein transport</keyword>
<dbReference type="InterPro" id="IPR008152">
    <property type="entry name" value="Clathrin_a/b/g-adaptin_app_Ig"/>
</dbReference>
<dbReference type="InterPro" id="IPR011989">
    <property type="entry name" value="ARM-like"/>
</dbReference>
<evidence type="ECO:0000256" key="4">
    <source>
        <dbReference type="ARBA" id="ARBA00022448"/>
    </source>
</evidence>
<evidence type="ECO:0000256" key="8">
    <source>
        <dbReference type="ARBA" id="ARBA00023329"/>
    </source>
</evidence>
<dbReference type="Proteomes" id="UP000076407">
    <property type="component" value="Unassembled WGS sequence"/>
</dbReference>
<evidence type="ECO:0000256" key="6">
    <source>
        <dbReference type="ARBA" id="ARBA00023034"/>
    </source>
</evidence>